<dbReference type="GO" id="GO:0005829">
    <property type="term" value="C:cytosol"/>
    <property type="evidence" value="ECO:0007669"/>
    <property type="project" value="TreeGrafter"/>
</dbReference>
<dbReference type="Pfam" id="PF03454">
    <property type="entry name" value="MoeA_C"/>
    <property type="match status" value="1"/>
</dbReference>
<comment type="caution">
    <text evidence="8">The sequence shown here is derived from an EMBL/GenBank/DDBJ whole genome shotgun (WGS) entry which is preliminary data.</text>
</comment>
<dbReference type="InterPro" id="IPR036135">
    <property type="entry name" value="MoeA_linker/N_sf"/>
</dbReference>
<dbReference type="OrthoDB" id="4349954at2759"/>
<evidence type="ECO:0000256" key="5">
    <source>
        <dbReference type="RuleBase" id="RU365090"/>
    </source>
</evidence>
<keyword evidence="5" id="KW-0500">Molybdenum</keyword>
<dbReference type="InterPro" id="IPR005111">
    <property type="entry name" value="MoeA_C_domain_IV"/>
</dbReference>
<accession>A0A1X2IIW7</accession>
<evidence type="ECO:0000259" key="7">
    <source>
        <dbReference type="SMART" id="SM00852"/>
    </source>
</evidence>
<comment type="cofactor">
    <cofactor evidence="5">
        <name>Mg(2+)</name>
        <dbReference type="ChEBI" id="CHEBI:18420"/>
    </cofactor>
</comment>
<comment type="similarity">
    <text evidence="3">In the C-terminal section; belongs to the MoeA family.</text>
</comment>
<dbReference type="SMART" id="SM00852">
    <property type="entry name" value="MoCF_biosynth"/>
    <property type="match status" value="2"/>
</dbReference>
<dbReference type="SUPFAM" id="SSF63867">
    <property type="entry name" value="MoeA C-terminal domain-like"/>
    <property type="match status" value="1"/>
</dbReference>
<dbReference type="Pfam" id="PF00994">
    <property type="entry name" value="MoCF_biosynth"/>
    <property type="match status" value="2"/>
</dbReference>
<dbReference type="Proteomes" id="UP000193560">
    <property type="component" value="Unassembled WGS sequence"/>
</dbReference>
<sequence>MSLGTAFTVGIVTVSDTACANPAHDKSGPLLQDILTSTETAPLPYRIDKTAIIADDASQITNMVCDWVDNQHLDLILLTGGTGFAERDVTPDNIAPLLTRTTPGITHLLISSSLLKTPFAALSRPVSGFRNKTLIITLPGSPKACRENMDALLPVLPHALQLVRGQVDQVRHTHAQLASSSPQKDSIDNAIPQQQHTCIHHHHHHHKHHQNQHRSPRTLNLDTPVAQRARVSPYPMIPVEEALHLIQSHAQSVGTVSMPLSDDLIGYVLAEDVYAKESVPGYRASIVDGYAVYAEDGPGVYPVSHVSLAAASQPTENEKVDIHTPFQLQRGQIARVATGGMVPDGANAVVMVEDTKLVEMTQGNQEEATVEILASTSVGAMIRPIGSDCQKGDLVCKTGTIFSTIGGELGVLASVGITSVLVYRKPHVGILSSGNEVQDITMTSRPLAPGEIRDSNRLTLMAAVRQAGFEAVDLGIVVDRVDALEPCIQKALEKVDVLITTGGVSMGEADYMKPLLEQKLKATIHFGRVNMKPGKPCTFATVPNDTNNKKKLIFALPGNPVSATVTFYLFVLPALRQMSAIQQPGNVKLQVKITHDITLDDRPEYHRVLVFVNSETGQLEATSTGKNQQSSRMISMIAANGLLQLPVKSVGVSMIKKGNDVPCIILGSLYQV</sequence>
<evidence type="ECO:0000256" key="6">
    <source>
        <dbReference type="SAM" id="MobiDB-lite"/>
    </source>
</evidence>
<comment type="similarity">
    <text evidence="5">Belongs to the MoeA family.</text>
</comment>
<evidence type="ECO:0000256" key="2">
    <source>
        <dbReference type="ARBA" id="ARBA00007589"/>
    </source>
</evidence>
<dbReference type="CDD" id="cd00886">
    <property type="entry name" value="MogA_MoaB"/>
    <property type="match status" value="1"/>
</dbReference>
<dbReference type="Gene3D" id="2.170.190.11">
    <property type="entry name" value="Molybdopterin biosynthesis moea protein, domain 3"/>
    <property type="match status" value="1"/>
</dbReference>
<dbReference type="InterPro" id="IPR005110">
    <property type="entry name" value="MoeA_linker/N"/>
</dbReference>
<keyword evidence="5" id="KW-0808">Transferase</keyword>
<feature type="domain" description="MoaB/Mog" evidence="7">
    <location>
        <begin position="429"/>
        <end position="577"/>
    </location>
</feature>
<dbReference type="InterPro" id="IPR001453">
    <property type="entry name" value="MoaB/Mog_dom"/>
</dbReference>
<comment type="catalytic activity">
    <reaction evidence="5">
        <text>adenylyl-molybdopterin + molybdate = Mo-molybdopterin + AMP + H(+)</text>
        <dbReference type="Rhea" id="RHEA:35047"/>
        <dbReference type="ChEBI" id="CHEBI:15378"/>
        <dbReference type="ChEBI" id="CHEBI:36264"/>
        <dbReference type="ChEBI" id="CHEBI:62727"/>
        <dbReference type="ChEBI" id="CHEBI:71302"/>
        <dbReference type="ChEBI" id="CHEBI:456215"/>
    </reaction>
</comment>
<gene>
    <name evidence="8" type="ORF">BCR42DRAFT_351471</name>
</gene>
<dbReference type="SUPFAM" id="SSF53218">
    <property type="entry name" value="Molybdenum cofactor biosynthesis proteins"/>
    <property type="match status" value="2"/>
</dbReference>
<name>A0A1X2IIW7_9FUNG</name>
<feature type="region of interest" description="Disordered" evidence="6">
    <location>
        <begin position="198"/>
        <end position="217"/>
    </location>
</feature>
<dbReference type="GO" id="GO:0046872">
    <property type="term" value="F:metal ion binding"/>
    <property type="evidence" value="ECO:0007669"/>
    <property type="project" value="UniProtKB-UniRule"/>
</dbReference>
<evidence type="ECO:0000313" key="9">
    <source>
        <dbReference type="Proteomes" id="UP000193560"/>
    </source>
</evidence>
<keyword evidence="4 5" id="KW-0501">Molybdenum cofactor biosynthesis</keyword>
<dbReference type="PROSITE" id="PS01079">
    <property type="entry name" value="MOCF_BIOSYNTHESIS_2"/>
    <property type="match status" value="1"/>
</dbReference>
<feature type="domain" description="MoaB/Mog" evidence="7">
    <location>
        <begin position="10"/>
        <end position="159"/>
    </location>
</feature>
<dbReference type="GO" id="GO:0006777">
    <property type="term" value="P:Mo-molybdopterin cofactor biosynthetic process"/>
    <property type="evidence" value="ECO:0007669"/>
    <property type="project" value="UniProtKB-UniRule"/>
</dbReference>
<dbReference type="Gene3D" id="2.40.340.10">
    <property type="entry name" value="MoeA, C-terminal, domain IV"/>
    <property type="match status" value="1"/>
</dbReference>
<evidence type="ECO:0000313" key="8">
    <source>
        <dbReference type="EMBL" id="ORZ17260.1"/>
    </source>
</evidence>
<evidence type="ECO:0000256" key="4">
    <source>
        <dbReference type="ARBA" id="ARBA00023150"/>
    </source>
</evidence>
<dbReference type="GO" id="GO:0061599">
    <property type="term" value="F:molybdopterin molybdotransferase activity"/>
    <property type="evidence" value="ECO:0007669"/>
    <property type="project" value="UniProtKB-UniRule"/>
</dbReference>
<reference evidence="8 9" key="1">
    <citation type="submission" date="2016-07" db="EMBL/GenBank/DDBJ databases">
        <title>Pervasive Adenine N6-methylation of Active Genes in Fungi.</title>
        <authorList>
            <consortium name="DOE Joint Genome Institute"/>
            <person name="Mondo S.J."/>
            <person name="Dannebaum R.O."/>
            <person name="Kuo R.C."/>
            <person name="Labutti K."/>
            <person name="Haridas S."/>
            <person name="Kuo A."/>
            <person name="Salamov A."/>
            <person name="Ahrendt S.R."/>
            <person name="Lipzen A."/>
            <person name="Sullivan W."/>
            <person name="Andreopoulos W.B."/>
            <person name="Clum A."/>
            <person name="Lindquist E."/>
            <person name="Daum C."/>
            <person name="Ramamoorthy G.K."/>
            <person name="Gryganskyi A."/>
            <person name="Culley D."/>
            <person name="Magnuson J.K."/>
            <person name="James T.Y."/>
            <person name="O'Malley M.A."/>
            <person name="Stajich J.E."/>
            <person name="Spatafora J.W."/>
            <person name="Visel A."/>
            <person name="Grigoriev I.V."/>
        </authorList>
    </citation>
    <scope>NUCLEOTIDE SEQUENCE [LARGE SCALE GENOMIC DNA]</scope>
    <source>
        <strain evidence="8 9">NRRL 1336</strain>
    </source>
</reference>
<dbReference type="InterPro" id="IPR036688">
    <property type="entry name" value="MoeA_C_domain_IV_sf"/>
</dbReference>
<proteinExistence type="inferred from homology"/>
<dbReference type="GO" id="GO:0005524">
    <property type="term" value="F:ATP binding"/>
    <property type="evidence" value="ECO:0007669"/>
    <property type="project" value="UniProtKB-UniRule"/>
</dbReference>
<dbReference type="InterPro" id="IPR038987">
    <property type="entry name" value="MoeA-like"/>
</dbReference>
<dbReference type="Pfam" id="PF03453">
    <property type="entry name" value="MoeA_N"/>
    <property type="match status" value="1"/>
</dbReference>
<dbReference type="CDD" id="cd00887">
    <property type="entry name" value="MoeA"/>
    <property type="match status" value="1"/>
</dbReference>
<comment type="function">
    <text evidence="5">Catalyzes two steps in the biosynthesis of the molybdenum cofactor. In the first step, molybdopterin is adenylated. Subsequently, molybdate is inserted into adenylated molybdopterin and AMP is released.</text>
</comment>
<evidence type="ECO:0000256" key="1">
    <source>
        <dbReference type="ARBA" id="ARBA00005046"/>
    </source>
</evidence>
<dbReference type="Gene3D" id="3.90.105.10">
    <property type="entry name" value="Molybdopterin biosynthesis moea protein, domain 2"/>
    <property type="match status" value="1"/>
</dbReference>
<dbReference type="PANTHER" id="PTHR10192:SF5">
    <property type="entry name" value="GEPHYRIN"/>
    <property type="match status" value="1"/>
</dbReference>
<dbReference type="STRING" id="90262.A0A1X2IIW7"/>
<dbReference type="SUPFAM" id="SSF63882">
    <property type="entry name" value="MoeA N-terminal region -like"/>
    <property type="match status" value="1"/>
</dbReference>
<comment type="similarity">
    <text evidence="2">In the N-terminal section; belongs to the MoaB/Mog family.</text>
</comment>
<organism evidence="8 9">
    <name type="scientific">Absidia repens</name>
    <dbReference type="NCBI Taxonomy" id="90262"/>
    <lineage>
        <taxon>Eukaryota</taxon>
        <taxon>Fungi</taxon>
        <taxon>Fungi incertae sedis</taxon>
        <taxon>Mucoromycota</taxon>
        <taxon>Mucoromycotina</taxon>
        <taxon>Mucoromycetes</taxon>
        <taxon>Mucorales</taxon>
        <taxon>Cunninghamellaceae</taxon>
        <taxon>Absidia</taxon>
    </lineage>
</organism>
<dbReference type="NCBIfam" id="NF045515">
    <property type="entry name" value="Glp_gephyrin"/>
    <property type="match status" value="1"/>
</dbReference>
<dbReference type="UniPathway" id="UPA00344"/>
<comment type="catalytic activity">
    <reaction evidence="5">
        <text>molybdopterin + ATP + H(+) = adenylyl-molybdopterin + diphosphate</text>
        <dbReference type="Rhea" id="RHEA:31331"/>
        <dbReference type="ChEBI" id="CHEBI:15378"/>
        <dbReference type="ChEBI" id="CHEBI:30616"/>
        <dbReference type="ChEBI" id="CHEBI:33019"/>
        <dbReference type="ChEBI" id="CHEBI:58698"/>
        <dbReference type="ChEBI" id="CHEBI:62727"/>
    </reaction>
</comment>
<dbReference type="FunFam" id="3.40.980.10:FF:000011">
    <property type="entry name" value="Molybdopterin molybdenumtransferase"/>
    <property type="match status" value="1"/>
</dbReference>
<keyword evidence="5" id="KW-0479">Metal-binding</keyword>
<dbReference type="InterPro" id="IPR008284">
    <property type="entry name" value="MoCF_biosynth_CS"/>
</dbReference>
<dbReference type="AlphaFoldDB" id="A0A1X2IIW7"/>
<dbReference type="EMBL" id="MCGE01000010">
    <property type="protein sequence ID" value="ORZ17260.1"/>
    <property type="molecule type" value="Genomic_DNA"/>
</dbReference>
<keyword evidence="5" id="KW-0460">Magnesium</keyword>
<dbReference type="PROSITE" id="PS01078">
    <property type="entry name" value="MOCF_BIOSYNTHESIS_1"/>
    <property type="match status" value="1"/>
</dbReference>
<keyword evidence="9" id="KW-1185">Reference proteome</keyword>
<dbReference type="InterPro" id="IPR036425">
    <property type="entry name" value="MoaB/Mog-like_dom_sf"/>
</dbReference>
<evidence type="ECO:0000256" key="3">
    <source>
        <dbReference type="ARBA" id="ARBA00008339"/>
    </source>
</evidence>
<dbReference type="Gene3D" id="3.40.980.10">
    <property type="entry name" value="MoaB/Mog-like domain"/>
    <property type="match status" value="2"/>
</dbReference>
<feature type="compositionally biased region" description="Basic residues" evidence="6">
    <location>
        <begin position="198"/>
        <end position="216"/>
    </location>
</feature>
<protein>
    <recommendedName>
        <fullName evidence="7">MoaB/Mog domain-containing protein</fullName>
    </recommendedName>
</protein>
<dbReference type="NCBIfam" id="TIGR00177">
    <property type="entry name" value="molyb_syn"/>
    <property type="match status" value="2"/>
</dbReference>
<dbReference type="PANTHER" id="PTHR10192">
    <property type="entry name" value="MOLYBDOPTERIN BIOSYNTHESIS PROTEIN"/>
    <property type="match status" value="1"/>
</dbReference>
<dbReference type="GO" id="GO:0061598">
    <property type="term" value="F:molybdopterin adenylyltransferase activity"/>
    <property type="evidence" value="ECO:0007669"/>
    <property type="project" value="UniProtKB-UniRule"/>
</dbReference>
<comment type="pathway">
    <text evidence="1 5">Cofactor biosynthesis; molybdopterin biosynthesis.</text>
</comment>